<dbReference type="PANTHER" id="PTHR42756">
    <property type="entry name" value="TRANSCRIPTIONAL REGULATOR, MARR"/>
    <property type="match status" value="1"/>
</dbReference>
<evidence type="ECO:0000259" key="4">
    <source>
        <dbReference type="PROSITE" id="PS50995"/>
    </source>
</evidence>
<dbReference type="GO" id="GO:0003700">
    <property type="term" value="F:DNA-binding transcription factor activity"/>
    <property type="evidence" value="ECO:0007669"/>
    <property type="project" value="InterPro"/>
</dbReference>
<evidence type="ECO:0000256" key="1">
    <source>
        <dbReference type="ARBA" id="ARBA00023015"/>
    </source>
</evidence>
<dbReference type="InterPro" id="IPR036390">
    <property type="entry name" value="WH_DNA-bd_sf"/>
</dbReference>
<keyword evidence="3" id="KW-0804">Transcription</keyword>
<evidence type="ECO:0000313" key="6">
    <source>
        <dbReference type="Proteomes" id="UP000321638"/>
    </source>
</evidence>
<protein>
    <submittedName>
        <fullName evidence="5">Winged helix-turn-helix transcriptional regulator</fullName>
    </submittedName>
</protein>
<feature type="domain" description="HTH marR-type" evidence="4">
    <location>
        <begin position="1"/>
        <end position="169"/>
    </location>
</feature>
<dbReference type="PRINTS" id="PR00598">
    <property type="entry name" value="HTHMARR"/>
</dbReference>
<evidence type="ECO:0000313" key="5">
    <source>
        <dbReference type="EMBL" id="TXL82261.1"/>
    </source>
</evidence>
<comment type="caution">
    <text evidence="5">The sequence shown here is derived from an EMBL/GenBank/DDBJ whole genome shotgun (WGS) entry which is preliminary data.</text>
</comment>
<keyword evidence="6" id="KW-1185">Reference proteome</keyword>
<dbReference type="PROSITE" id="PS50995">
    <property type="entry name" value="HTH_MARR_2"/>
    <property type="match status" value="1"/>
</dbReference>
<name>A0A5C8PW31_9HYPH</name>
<keyword evidence="2" id="KW-0238">DNA-binding</keyword>
<dbReference type="GO" id="GO:0003677">
    <property type="term" value="F:DNA binding"/>
    <property type="evidence" value="ECO:0007669"/>
    <property type="project" value="UniProtKB-KW"/>
</dbReference>
<dbReference type="AlphaFoldDB" id="A0A5C8PW31"/>
<dbReference type="SMART" id="SM00347">
    <property type="entry name" value="HTH_MARR"/>
    <property type="match status" value="1"/>
</dbReference>
<dbReference type="OrthoDB" id="8114524at2"/>
<reference evidence="5 6" key="1">
    <citation type="submission" date="2019-06" db="EMBL/GenBank/DDBJ databases">
        <title>New taxonomy in bacterial strain CC-CFT640, isolated from vineyard.</title>
        <authorList>
            <person name="Lin S.-Y."/>
            <person name="Tsai C.-F."/>
            <person name="Young C.-C."/>
        </authorList>
    </citation>
    <scope>NUCLEOTIDE SEQUENCE [LARGE SCALE GENOMIC DNA]</scope>
    <source>
        <strain evidence="5 6">CC-CFT640</strain>
    </source>
</reference>
<dbReference type="InterPro" id="IPR000835">
    <property type="entry name" value="HTH_MarR-typ"/>
</dbReference>
<proteinExistence type="predicted"/>
<dbReference type="EMBL" id="VDUZ01000001">
    <property type="protein sequence ID" value="TXL82261.1"/>
    <property type="molecule type" value="Genomic_DNA"/>
</dbReference>
<sequence>MAAGPQRKSSGTIARFPGPQAPELHPVIAVKLWENPCWFSFRINYLGLQFNTPVYGWIERRYGLMRPEYVVLYSLFLKDGISANDICQSSGFPKNTLSRAIQKLLRRRLIRRAADPLDRRRYGLRLAAEGRRIVDETLPAMLERERRMLAALTQAERQVLSKLLAHLVSDSPGWPAQVEQEEAQ</sequence>
<evidence type="ECO:0000256" key="2">
    <source>
        <dbReference type="ARBA" id="ARBA00023125"/>
    </source>
</evidence>
<dbReference type="InterPro" id="IPR036388">
    <property type="entry name" value="WH-like_DNA-bd_sf"/>
</dbReference>
<dbReference type="PANTHER" id="PTHR42756:SF1">
    <property type="entry name" value="TRANSCRIPTIONAL REPRESSOR OF EMRAB OPERON"/>
    <property type="match status" value="1"/>
</dbReference>
<dbReference type="SUPFAM" id="SSF46785">
    <property type="entry name" value="Winged helix' DNA-binding domain"/>
    <property type="match status" value="1"/>
</dbReference>
<dbReference type="Pfam" id="PF12802">
    <property type="entry name" value="MarR_2"/>
    <property type="match status" value="1"/>
</dbReference>
<dbReference type="Proteomes" id="UP000321638">
    <property type="component" value="Unassembled WGS sequence"/>
</dbReference>
<evidence type="ECO:0000256" key="3">
    <source>
        <dbReference type="ARBA" id="ARBA00023163"/>
    </source>
</evidence>
<gene>
    <name evidence="5" type="ORF">FHP25_00755</name>
</gene>
<organism evidence="5 6">
    <name type="scientific">Vineibacter terrae</name>
    <dbReference type="NCBI Taxonomy" id="2586908"/>
    <lineage>
        <taxon>Bacteria</taxon>
        <taxon>Pseudomonadati</taxon>
        <taxon>Pseudomonadota</taxon>
        <taxon>Alphaproteobacteria</taxon>
        <taxon>Hyphomicrobiales</taxon>
        <taxon>Vineibacter</taxon>
    </lineage>
</organism>
<keyword evidence="1" id="KW-0805">Transcription regulation</keyword>
<accession>A0A5C8PW31</accession>
<dbReference type="RefSeq" id="WP_147844967.1">
    <property type="nucleotide sequence ID" value="NZ_VDUZ01000001.1"/>
</dbReference>
<dbReference type="Gene3D" id="1.10.10.10">
    <property type="entry name" value="Winged helix-like DNA-binding domain superfamily/Winged helix DNA-binding domain"/>
    <property type="match status" value="1"/>
</dbReference>